<dbReference type="RefSeq" id="WP_197310565.1">
    <property type="nucleotide sequence ID" value="NZ_JADZLT010000043.1"/>
</dbReference>
<dbReference type="AlphaFoldDB" id="A0A931MYZ4"/>
<name>A0A931MYZ4_9HYPH</name>
<evidence type="ECO:0000313" key="1">
    <source>
        <dbReference type="EMBL" id="MBH0237474.1"/>
    </source>
</evidence>
<evidence type="ECO:0000313" key="2">
    <source>
        <dbReference type="Proteomes" id="UP000631694"/>
    </source>
</evidence>
<comment type="caution">
    <text evidence="1">The sequence shown here is derived from an EMBL/GenBank/DDBJ whole genome shotgun (WGS) entry which is preliminary data.</text>
</comment>
<accession>A0A931MYZ4</accession>
<proteinExistence type="predicted"/>
<dbReference type="EMBL" id="JADZLT010000043">
    <property type="protein sequence ID" value="MBH0237474.1"/>
    <property type="molecule type" value="Genomic_DNA"/>
</dbReference>
<dbReference type="Pfam" id="PF12570">
    <property type="entry name" value="DUF3750"/>
    <property type="match status" value="1"/>
</dbReference>
<keyword evidence="2" id="KW-1185">Reference proteome</keyword>
<organism evidence="1 2">
    <name type="scientific">Methylobrevis albus</name>
    <dbReference type="NCBI Taxonomy" id="2793297"/>
    <lineage>
        <taxon>Bacteria</taxon>
        <taxon>Pseudomonadati</taxon>
        <taxon>Pseudomonadota</taxon>
        <taxon>Alphaproteobacteria</taxon>
        <taxon>Hyphomicrobiales</taxon>
        <taxon>Pleomorphomonadaceae</taxon>
        <taxon>Methylobrevis</taxon>
    </lineage>
</organism>
<dbReference type="Proteomes" id="UP000631694">
    <property type="component" value="Unassembled WGS sequence"/>
</dbReference>
<protein>
    <submittedName>
        <fullName evidence="1">DUF3750 domain-containing protein</fullName>
    </submittedName>
</protein>
<reference evidence="1" key="1">
    <citation type="submission" date="2020-12" db="EMBL/GenBank/DDBJ databases">
        <title>Methylobrevis albus sp. nov., isolated from fresh water lack sediment.</title>
        <authorList>
            <person name="Zou Q."/>
        </authorList>
    </citation>
    <scope>NUCLEOTIDE SEQUENCE</scope>
    <source>
        <strain evidence="1">L22</strain>
    </source>
</reference>
<dbReference type="InterPro" id="IPR022224">
    <property type="entry name" value="DUF3750"/>
</dbReference>
<sequence length="246" mass="26576">MRRLILLVLLVCFTLPLASHALWRWTSGWPGSWSGADWSSAGLLPAEMVEDEAVVHVMAARVGNWRSIFAHHSWVVLKRAGAETYTRYDVVGWGEPVRTNHRVADGRWYGNEPEILLTLTGAAAEAAVPVIEQAVRDYPYPARGSYRAWPGPNSNTFIAHLAAEVPVLAPALLPTAIGKDFRDGWFYAGTSVSGTGLQLSLGGVFGVTVGWVEGAELNLLGLVAGVDLRRPALKLPGWGRLGMAPA</sequence>
<gene>
    <name evidence="1" type="ORF">I5731_06535</name>
</gene>